<organism evidence="2 3">
    <name type="scientific">Senna tora</name>
    <dbReference type="NCBI Taxonomy" id="362788"/>
    <lineage>
        <taxon>Eukaryota</taxon>
        <taxon>Viridiplantae</taxon>
        <taxon>Streptophyta</taxon>
        <taxon>Embryophyta</taxon>
        <taxon>Tracheophyta</taxon>
        <taxon>Spermatophyta</taxon>
        <taxon>Magnoliopsida</taxon>
        <taxon>eudicotyledons</taxon>
        <taxon>Gunneridae</taxon>
        <taxon>Pentapetalae</taxon>
        <taxon>rosids</taxon>
        <taxon>fabids</taxon>
        <taxon>Fabales</taxon>
        <taxon>Fabaceae</taxon>
        <taxon>Caesalpinioideae</taxon>
        <taxon>Cassia clade</taxon>
        <taxon>Senna</taxon>
    </lineage>
</organism>
<protein>
    <submittedName>
        <fullName evidence="2">Uncharacterized protein</fullName>
    </submittedName>
</protein>
<feature type="region of interest" description="Disordered" evidence="1">
    <location>
        <begin position="1"/>
        <end position="29"/>
    </location>
</feature>
<reference evidence="2" key="1">
    <citation type="submission" date="2020-09" db="EMBL/GenBank/DDBJ databases">
        <title>Genome-Enabled Discovery of Anthraquinone Biosynthesis in Senna tora.</title>
        <authorList>
            <person name="Kang S.-H."/>
            <person name="Pandey R.P."/>
            <person name="Lee C.-M."/>
            <person name="Sim J.-S."/>
            <person name="Jeong J.-T."/>
            <person name="Choi B.-S."/>
            <person name="Jung M."/>
            <person name="Ginzburg D."/>
            <person name="Zhao K."/>
            <person name="Won S.Y."/>
            <person name="Oh T.-J."/>
            <person name="Yu Y."/>
            <person name="Kim N.-H."/>
            <person name="Lee O.R."/>
            <person name="Lee T.-H."/>
            <person name="Bashyal P."/>
            <person name="Kim T.-S."/>
            <person name="Lee W.-H."/>
            <person name="Kawkins C."/>
            <person name="Kim C.-K."/>
            <person name="Kim J.S."/>
            <person name="Ahn B.O."/>
            <person name="Rhee S.Y."/>
            <person name="Sohng J.K."/>
        </authorList>
    </citation>
    <scope>NUCLEOTIDE SEQUENCE</scope>
    <source>
        <tissue evidence="2">Leaf</tissue>
    </source>
</reference>
<evidence type="ECO:0000313" key="2">
    <source>
        <dbReference type="EMBL" id="KAF7801780.1"/>
    </source>
</evidence>
<comment type="caution">
    <text evidence="2">The sequence shown here is derived from an EMBL/GenBank/DDBJ whole genome shotgun (WGS) entry which is preliminary data.</text>
</comment>
<dbReference type="AlphaFoldDB" id="A0A834SG62"/>
<gene>
    <name evidence="2" type="ORF">G2W53_040891</name>
</gene>
<proteinExistence type="predicted"/>
<evidence type="ECO:0000256" key="1">
    <source>
        <dbReference type="SAM" id="MobiDB-lite"/>
    </source>
</evidence>
<feature type="compositionally biased region" description="Polar residues" evidence="1">
    <location>
        <begin position="201"/>
        <end position="210"/>
    </location>
</feature>
<evidence type="ECO:0000313" key="3">
    <source>
        <dbReference type="Proteomes" id="UP000634136"/>
    </source>
</evidence>
<keyword evidence="3" id="KW-1185">Reference proteome</keyword>
<feature type="region of interest" description="Disordered" evidence="1">
    <location>
        <begin position="52"/>
        <end position="75"/>
    </location>
</feature>
<feature type="compositionally biased region" description="Basic and acidic residues" evidence="1">
    <location>
        <begin position="57"/>
        <end position="70"/>
    </location>
</feature>
<name>A0A834SG62_9FABA</name>
<feature type="region of interest" description="Disordered" evidence="1">
    <location>
        <begin position="158"/>
        <end position="210"/>
    </location>
</feature>
<sequence length="210" mass="23574">MGKNLGSEEDTLGDIPNSSSETNGKVKRALWKEGQSQGLSYKDKLLCINGRGNGIPSDKDKKDDNNKDPDQIINPSVSAIPKSFARVEIGEEAFGLWIYVPRMYRRRNRMTPGFNTRTIRDRTMVILFRKRIDLIFFKPLSKQDINDDTAMDLDFDSHIPPRMEPTIPVSQPKRAHPTSMPKGLGPKPKSKKVEILPQGSRKPSGSSVPN</sequence>
<dbReference type="EMBL" id="JAAIUW010000013">
    <property type="protein sequence ID" value="KAF7801780.1"/>
    <property type="molecule type" value="Genomic_DNA"/>
</dbReference>
<dbReference type="Proteomes" id="UP000634136">
    <property type="component" value="Unassembled WGS sequence"/>
</dbReference>
<accession>A0A834SG62</accession>